<feature type="domain" description="Cadherin" evidence="18">
    <location>
        <begin position="2251"/>
        <end position="2351"/>
    </location>
</feature>
<dbReference type="FunFam" id="2.60.40.60:FF:000021">
    <property type="entry name" value="FAT atypical cadherin 1"/>
    <property type="match status" value="1"/>
</dbReference>
<feature type="domain" description="Cadherin" evidence="18">
    <location>
        <begin position="1197"/>
        <end position="1304"/>
    </location>
</feature>
<dbReference type="GO" id="GO:0009887">
    <property type="term" value="P:animal organ morphogenesis"/>
    <property type="evidence" value="ECO:0007669"/>
    <property type="project" value="UniProtKB-ARBA"/>
</dbReference>
<evidence type="ECO:0000256" key="3">
    <source>
        <dbReference type="ARBA" id="ARBA00022536"/>
    </source>
</evidence>
<feature type="domain" description="Cadherin" evidence="18">
    <location>
        <begin position="2764"/>
        <end position="2825"/>
    </location>
</feature>
<evidence type="ECO:0000256" key="13">
    <source>
        <dbReference type="PROSITE-ProRule" id="PRU00043"/>
    </source>
</evidence>
<dbReference type="GO" id="GO:0007156">
    <property type="term" value="P:homophilic cell adhesion via plasma membrane adhesion molecules"/>
    <property type="evidence" value="ECO:0007669"/>
    <property type="project" value="InterPro"/>
</dbReference>
<evidence type="ECO:0000256" key="16">
    <source>
        <dbReference type="SAM" id="MobiDB-lite"/>
    </source>
</evidence>
<evidence type="ECO:0000256" key="6">
    <source>
        <dbReference type="ARBA" id="ARBA00022737"/>
    </source>
</evidence>
<feature type="domain" description="Cadherin" evidence="18">
    <location>
        <begin position="1831"/>
        <end position="1934"/>
    </location>
</feature>
<name>A0AAD9UX99_ACRCE</name>
<feature type="domain" description="Cadherin" evidence="18">
    <location>
        <begin position="1305"/>
        <end position="1409"/>
    </location>
</feature>
<dbReference type="PROSITE" id="PS50268">
    <property type="entry name" value="CADHERIN_2"/>
    <property type="match status" value="27"/>
</dbReference>
<sequence length="3328" mass="363306">MLDKQFCSFPYRNVCGLKTYRRLWYAVLLWTTLVFDFHPHCTNASLVSSFFISEGLPIGSLVGNLPHITFDNVLEVIPTEGKNDFQVDKSTRIITTNIILDRETIANYHITLLKNVPFALYSVYINVTDLNDNIPTFPQAVYHWTLFEGSLVQRTLQANDGDFGANATVGYSILSGNVGNMFMLREFRDRKGHLSADLVLAAGKELDRETRDSYLLNISATDGGNPAQVGSTLLNITVGDVNDHKPVFSNSSYSVNTLENSPRGTTILQVFATDKDIGSNAVIEYRVEHGSHSDPLFAFSADPKTGVIINNHILDFEDQRVYNIYVRAENPNSGMFTLARVAIHVVDQNDNKPTISVLFELSGRYQVFENAPIGTVVARIYVSDKDSGKNGEVDVTLEGGNGYFSARSDPANNVDIIAVAKNLDRETQERFILRIVAKDRGQPQQTSYDSFIANVGDINDNYPVFDQAVYGAVLSENVTIGTQVVRAEATDRDLATNAQLVYNISHSLPTDYYKTWFQINSQTGQIKTAALLDREKIEQVVLNLTVSDLGVPPLSANCIVLINITDANDNNPSFSRAVYFATIAENKPIGTYVEQVSATDIDIGQNGEVRYSLDNQQGNVPFDVDSSTGIVSTAGLIDHELRSSYNLKIVATDGGGREAKCDVNVTVQDVNDNFPVINPLAYDVKVYENLTIGDAITTIIAKDDDSGLFSRLTFSISSGNVDSIFHVNPSSGLVTLLKALDREAEDFHQFNVSAEDGGGLKSKNTALVQVTVLDVNDEPPIFEASSYNFTIVENSPVNSILGSVFASSKDLGTNADIFYSVKSGDADNIFAINSSGTIFTQRNIDHEKAALLVLSIQAKDGGSPPLYGFANVTVTVIDLNDNSPSFLSNDIAINILEDTKVGEVFYNVSASDRDSSLFGQVQYTLLSNPNNTFQLDQYTGALSLTVPIDFEGPRHYTIQVLAQDGGSPPLNDTASFKFTVIDVNDHAPKFSNSTYSVHVMEGSVTGNILNVVATDADSGDNARISYSFQPEVNKTVFGLRPDGWIFIKHTLDREWQAVYRFGVTASDQGNPPKSSKANVVVHVDDVNDNDPKFSQNQFYFPVAENKSNRTKVGQVSATDSDAGLNAKIVYSLVSQSPQFVIDPDTGIIRTNQVLDREVQALYDLMVEARDQGANPRTDKSKVTVVVKDVNDNSPTFRNRSYSQAVPEDIPLGSFVIRVVADDPDFGNNGEISYNLTSGHIVDKTAMFRIDRRTGEITTAQRLDREQIHRYILFVVAEDHGTPPKDHVVIVSVEVLDANDNPPRFVNNSFFVNVVEKLPVGTVVTTVTAKDIDAGNNGQVRYTIDQGNAGGSFGINDTSGVITLLKQLDYENKKKYQLRVEARDLGQNSRRSFLFVTVYVLDSNDNTPIFDKNPVTVALREGVPNYFNVTTIKAHDYDSGQNSRIWYSVDSQSPGPPKFKVNRETGVVQTVGPIDRESVDEYTLTIRATDQAFTESERLSSTLTVLIIVLDINDNKPDFVSPERTFVLEDEPFGYPIITITSIDRDQGSNAEVRYSIVQGNSGIFSLNPNSGLLKLHGTLDYERKPTYILKISATDLGTPPQTSYQNLTIDLVDVNDNAPQFNQSLFLGNVYENEPVGTPVMNVTAHDPDSGSNGALSYNIPRGEVMPRFVIDPKSGLISTNSTLDREEKDVYILTVSASDNAFPFRVATCTVKITVLDKNDHSPVFNPTRLNLTVMENRAPLMFYVMSAQDPDVGRNGRLRYSLRSGNEDNKFTISEFTGELSTTAELDREKTPRYDLHVVASDITPPFYNSSAHVSVFVGDANDNRPSFLRASYDVNIRELTPINTAIFNVSAVDRDVGLNGEVVYSLSNKTFGIFRVDSRTGVIYTQRQFDFSVKQAYTFNCYATDRGVVPRRGSTEVRVLIIDENNHAPVFQRLPYSQQIQPSFPQGMRVLTVSATDQDSPSITQMSYRLIGNSSYFLLTSSGELQVKHGVYSIPNGTYVLNILADDGGGLSGRGVAEITVGPIMDNPPVFVNSTPANVSIPENSPNDHEVARVIATRSGSSSGIVYSIINSNDGSPFKINRQSGVVTVANTALLDFERLRYFRIQVIASLESISSPNAYLTLNVYLLDVNDNRPLFNPADISVQLAEDDALHSSGFNARTVVTVTATDLDSGSNQQITYELDSGNVNQRFAIDSTTGVITTTKLIDREVRPFYRLVVKATDHGNPPLSSTSDVSVNIVDVNDNIPSFSGPYTAEVVEDVKVGYVVKGVAASDRDASPNLVYSFSNGRSNKDLFHIDRSAGVVSVSDSLDYELTKSFVLNINVTDGTYQSQTTLTVNVKDVNDNAPRFLNSSYRATLSEDSAAGAFILRVSAVDKDSGTNGEITYAFVTDVPQFTIHADTGSIHTAQKIEVGAQESLFFVVVSATDRGVPWQRAHVNVKIQISRTPKFTSPSYAASIPENTAPGTEVVTVGASVIDGTRIGFFITNDQDSIFRIGRRTGIIEVNQPRLNYEKDKNYLLLVEARDDVTKRSVVVGVNITITDVNDNPPKFSRKQYTTNVPEDVSIGTTILQVTASDDDSGMNGRVVYSIDSGNDKNSFMINGTTGEIVAVKTLDYENMKRHLLSVQATDQGSNSLKGFASVAIDVTDLNDNIPVFHTVNPLSIAVEENSEVGTQFYQVLAVDTDSGINRELTYSITGGSGENLFIIDHKSGYLRTNATFDYETKSFYFLLIRAVDSGSPPLSNEINITVYIKSVDEYEPAFLNSTYKFEVPGNAKIGDFVGQVSAVDKDGGEDGVVRYSFESSSTKVFGINATSGVIFVNKSLGEVGSKRKRRSIGRYEQGVGSRRVRRNTDLEIVSLEIRADSGKSGSKFGNVIADVTVDFACPGCIPGKVDTQSGNALSPIIVLVITVSGIIFIVIVVVIAAIAIYKRNKRKRGRPSSRSGFDGSFDPISVYPSLNGNVNHVESSLDNVSTPRSASQERSPLNVPSDSPTRRTNSTDSPNSASSGRGSSDGVDFEVDHPATLAKGDLGSLHSENYVRTLIAPDSGIHQDSDQASQLTISDTSSVLQGEGLGVDKRQDKIDKILARLGSQESLHVFGEEGGGEADGGVEVGNLLYARLSEVDADEDESIIDGIRPFVDEGHDHPSYGGSLSSIVGSREELTGSYNWDYLLDWGPQFQPLADVFLEIGKMKDDSPPKKAMSLSLQSSRDLRNLPAGVVTTDMLSSISSLPRSPISPPSTRYTSPAFSPNFTPAITPLVTRSPSVSPLDTGTSTPAFTPASATPKSGSRPASMHVLQLRRESHDGSNSDLTHSPSISDNESNLEVDV</sequence>
<feature type="domain" description="Cadherin" evidence="18">
    <location>
        <begin position="1935"/>
        <end position="2034"/>
    </location>
</feature>
<feature type="domain" description="Cadherin" evidence="18">
    <location>
        <begin position="2659"/>
        <end position="2763"/>
    </location>
</feature>
<accession>A0AAD9UX99</accession>
<organism evidence="19 20">
    <name type="scientific">Acropora cervicornis</name>
    <name type="common">Staghorn coral</name>
    <dbReference type="NCBI Taxonomy" id="6130"/>
    <lineage>
        <taxon>Eukaryota</taxon>
        <taxon>Metazoa</taxon>
        <taxon>Cnidaria</taxon>
        <taxon>Anthozoa</taxon>
        <taxon>Hexacorallia</taxon>
        <taxon>Scleractinia</taxon>
        <taxon>Astrocoeniina</taxon>
        <taxon>Acroporidae</taxon>
        <taxon>Acropora</taxon>
    </lineage>
</organism>
<keyword evidence="6" id="KW-0677">Repeat</keyword>
<dbReference type="InterPro" id="IPR027397">
    <property type="entry name" value="Catenin-bd_sf"/>
</dbReference>
<feature type="domain" description="Cadherin" evidence="18">
    <location>
        <begin position="149"/>
        <end position="248"/>
    </location>
</feature>
<feature type="domain" description="Cadherin" evidence="18">
    <location>
        <begin position="1094"/>
        <end position="1196"/>
    </location>
</feature>
<evidence type="ECO:0000256" key="7">
    <source>
        <dbReference type="ARBA" id="ARBA00022837"/>
    </source>
</evidence>
<evidence type="ECO:0000256" key="10">
    <source>
        <dbReference type="ARBA" id="ARBA00023136"/>
    </source>
</evidence>
<evidence type="ECO:0000256" key="17">
    <source>
        <dbReference type="SAM" id="Phobius"/>
    </source>
</evidence>
<comment type="function">
    <text evidence="15">Cadherins are calcium-dependent cell adhesion proteins.</text>
</comment>
<dbReference type="FunFam" id="2.60.40.60:FF:000020">
    <property type="entry name" value="Dachsous cadherin-related 1b"/>
    <property type="match status" value="10"/>
</dbReference>
<evidence type="ECO:0000256" key="5">
    <source>
        <dbReference type="ARBA" id="ARBA00022729"/>
    </source>
</evidence>
<feature type="compositionally biased region" description="Polar residues" evidence="16">
    <location>
        <begin position="2966"/>
        <end position="3000"/>
    </location>
</feature>
<feature type="domain" description="Cadherin" evidence="18">
    <location>
        <begin position="887"/>
        <end position="990"/>
    </location>
</feature>
<evidence type="ECO:0000313" key="20">
    <source>
        <dbReference type="Proteomes" id="UP001249851"/>
    </source>
</evidence>
<keyword evidence="5" id="KW-0732">Signal</keyword>
<dbReference type="Proteomes" id="UP001249851">
    <property type="component" value="Unassembled WGS sequence"/>
</dbReference>
<protein>
    <submittedName>
        <fullName evidence="19">Protocadherin-16</fullName>
    </submittedName>
</protein>
<feature type="region of interest" description="Disordered" evidence="16">
    <location>
        <begin position="3263"/>
        <end position="3328"/>
    </location>
</feature>
<keyword evidence="12" id="KW-0325">Glycoprotein</keyword>
<evidence type="ECO:0000256" key="8">
    <source>
        <dbReference type="ARBA" id="ARBA00022889"/>
    </source>
</evidence>
<evidence type="ECO:0000256" key="15">
    <source>
        <dbReference type="RuleBase" id="RU004357"/>
    </source>
</evidence>
<dbReference type="FunFam" id="2.60.40.60:FF:000015">
    <property type="entry name" value="FAT atypical cadherin 1"/>
    <property type="match status" value="2"/>
</dbReference>
<proteinExistence type="predicted"/>
<feature type="domain" description="Cadherin" evidence="18">
    <location>
        <begin position="466"/>
        <end position="574"/>
    </location>
</feature>
<feature type="domain" description="Cadherin" evidence="18">
    <location>
        <begin position="1727"/>
        <end position="1830"/>
    </location>
</feature>
<dbReference type="Gene3D" id="4.10.900.10">
    <property type="entry name" value="TCF3-CBD (Catenin binding domain)"/>
    <property type="match status" value="1"/>
</dbReference>
<feature type="compositionally biased region" description="Low complexity" evidence="16">
    <location>
        <begin position="3001"/>
        <end position="3015"/>
    </location>
</feature>
<feature type="domain" description="Cadherin" evidence="18">
    <location>
        <begin position="678"/>
        <end position="782"/>
    </location>
</feature>
<dbReference type="FunFam" id="2.60.40.60:FF:000181">
    <property type="entry name" value="Predicted protein"/>
    <property type="match status" value="1"/>
</dbReference>
<feature type="compositionally biased region" description="Low complexity" evidence="16">
    <location>
        <begin position="3226"/>
        <end position="3246"/>
    </location>
</feature>
<keyword evidence="7 13" id="KW-0106">Calcium</keyword>
<feature type="transmembrane region" description="Helical" evidence="17">
    <location>
        <begin position="2905"/>
        <end position="2930"/>
    </location>
</feature>
<dbReference type="Pfam" id="PF00028">
    <property type="entry name" value="Cadherin"/>
    <property type="match status" value="25"/>
</dbReference>
<dbReference type="FunFam" id="2.60.40.60:FF:000005">
    <property type="entry name" value="Protocadherin 9"/>
    <property type="match status" value="2"/>
</dbReference>
<dbReference type="PROSITE" id="PS00232">
    <property type="entry name" value="CADHERIN_1"/>
    <property type="match status" value="15"/>
</dbReference>
<keyword evidence="8 14" id="KW-0130">Cell adhesion</keyword>
<feature type="domain" description="Cadherin" evidence="18">
    <location>
        <begin position="2352"/>
        <end position="2456"/>
    </location>
</feature>
<dbReference type="GO" id="GO:0005509">
    <property type="term" value="F:calcium ion binding"/>
    <property type="evidence" value="ECO:0007669"/>
    <property type="project" value="UniProtKB-UniRule"/>
</dbReference>
<dbReference type="InterPro" id="IPR000233">
    <property type="entry name" value="Cadherin_Y-type_LIR"/>
</dbReference>
<feature type="domain" description="Cadherin" evidence="18">
    <location>
        <begin position="85"/>
        <end position="137"/>
    </location>
</feature>
<feature type="domain" description="Cadherin" evidence="18">
    <location>
        <begin position="783"/>
        <end position="886"/>
    </location>
</feature>
<feature type="domain" description="Cadherin" evidence="18">
    <location>
        <begin position="991"/>
        <end position="1093"/>
    </location>
</feature>
<dbReference type="CDD" id="cd11304">
    <property type="entry name" value="Cadherin_repeat"/>
    <property type="match status" value="26"/>
</dbReference>
<evidence type="ECO:0000256" key="11">
    <source>
        <dbReference type="ARBA" id="ARBA00023157"/>
    </source>
</evidence>
<keyword evidence="9 17" id="KW-1133">Transmembrane helix</keyword>
<dbReference type="FunFam" id="2.60.40.60:FF:000032">
    <property type="entry name" value="FAT atypical cadherin 1"/>
    <property type="match status" value="1"/>
</dbReference>
<dbReference type="Gene3D" id="2.60.40.60">
    <property type="entry name" value="Cadherins"/>
    <property type="match status" value="27"/>
</dbReference>
<keyword evidence="20" id="KW-1185">Reference proteome</keyword>
<dbReference type="PANTHER" id="PTHR24026:SF126">
    <property type="entry name" value="PROTOCADHERIN FAT 4"/>
    <property type="match status" value="1"/>
</dbReference>
<dbReference type="PANTHER" id="PTHR24026">
    <property type="entry name" value="FAT ATYPICAL CADHERIN-RELATED"/>
    <property type="match status" value="1"/>
</dbReference>
<feature type="domain" description="Cadherin" evidence="18">
    <location>
        <begin position="2452"/>
        <end position="2552"/>
    </location>
</feature>
<dbReference type="SMART" id="SM00112">
    <property type="entry name" value="CA"/>
    <property type="match status" value="26"/>
</dbReference>
<feature type="domain" description="Cadherin" evidence="18">
    <location>
        <begin position="1518"/>
        <end position="1621"/>
    </location>
</feature>
<dbReference type="FunFam" id="2.60.40.60:FF:000092">
    <property type="entry name" value="Protocadherin 8"/>
    <property type="match status" value="1"/>
</dbReference>
<feature type="region of interest" description="Disordered" evidence="16">
    <location>
        <begin position="2966"/>
        <end position="3019"/>
    </location>
</feature>
<gene>
    <name evidence="19" type="ORF">P5673_025309</name>
</gene>
<dbReference type="FunFam" id="2.60.40.60:FF:000081">
    <property type="entry name" value="protocadherin Fat 4"/>
    <property type="match status" value="1"/>
</dbReference>
<comment type="caution">
    <text evidence="19">The sequence shown here is derived from an EMBL/GenBank/DDBJ whole genome shotgun (WGS) entry which is preliminary data.</text>
</comment>
<keyword evidence="3" id="KW-0245">EGF-like domain</keyword>
<dbReference type="InterPro" id="IPR020894">
    <property type="entry name" value="Cadherin_CS"/>
</dbReference>
<feature type="domain" description="Cadherin" evidence="18">
    <location>
        <begin position="2553"/>
        <end position="2657"/>
    </location>
</feature>
<evidence type="ECO:0000256" key="2">
    <source>
        <dbReference type="ARBA" id="ARBA00022475"/>
    </source>
</evidence>
<dbReference type="FunFam" id="2.60.40.60:FF:000013">
    <property type="entry name" value="Cadherin EGF LAG seven-pass G-type receptor"/>
    <property type="match status" value="1"/>
</dbReference>
<feature type="region of interest" description="Disordered" evidence="16">
    <location>
        <begin position="3226"/>
        <end position="3248"/>
    </location>
</feature>
<evidence type="ECO:0000259" key="18">
    <source>
        <dbReference type="PROSITE" id="PS50268"/>
    </source>
</evidence>
<reference evidence="19" key="2">
    <citation type="journal article" date="2023" name="Science">
        <title>Genomic signatures of disease resistance in endangered staghorn corals.</title>
        <authorList>
            <person name="Vollmer S.V."/>
            <person name="Selwyn J.D."/>
            <person name="Despard B.A."/>
            <person name="Roesel C.L."/>
        </authorList>
    </citation>
    <scope>NUCLEOTIDE SEQUENCE</scope>
    <source>
        <strain evidence="19">K2</strain>
    </source>
</reference>
<feature type="compositionally biased region" description="Polar residues" evidence="16">
    <location>
        <begin position="3308"/>
        <end position="3321"/>
    </location>
</feature>
<feature type="domain" description="Cadherin" evidence="18">
    <location>
        <begin position="1410"/>
        <end position="1518"/>
    </location>
</feature>
<keyword evidence="11" id="KW-1015">Disulfide bond</keyword>
<feature type="domain" description="Cadherin" evidence="18">
    <location>
        <begin position="1622"/>
        <end position="1726"/>
    </location>
</feature>
<dbReference type="InterPro" id="IPR002126">
    <property type="entry name" value="Cadherin-like_dom"/>
</dbReference>
<keyword evidence="2" id="KW-1003">Cell membrane</keyword>
<evidence type="ECO:0000256" key="14">
    <source>
        <dbReference type="RuleBase" id="RU003318"/>
    </source>
</evidence>
<evidence type="ECO:0000256" key="9">
    <source>
        <dbReference type="ARBA" id="ARBA00022989"/>
    </source>
</evidence>
<feature type="compositionally biased region" description="Low complexity" evidence="16">
    <location>
        <begin position="3271"/>
        <end position="3287"/>
    </location>
</feature>
<dbReference type="FunFam" id="2.60.40.60:FF:000039">
    <property type="entry name" value="FAT atypical cadherin 3"/>
    <property type="match status" value="1"/>
</dbReference>
<dbReference type="GO" id="GO:0005886">
    <property type="term" value="C:plasma membrane"/>
    <property type="evidence" value="ECO:0007669"/>
    <property type="project" value="UniProtKB-SubCell"/>
</dbReference>
<reference evidence="19" key="1">
    <citation type="journal article" date="2023" name="G3 (Bethesda)">
        <title>Whole genome assembly and annotation of the endangered Caribbean coral Acropora cervicornis.</title>
        <authorList>
            <person name="Selwyn J.D."/>
            <person name="Vollmer S.V."/>
        </authorList>
    </citation>
    <scope>NUCLEOTIDE SEQUENCE</scope>
    <source>
        <strain evidence="19">K2</strain>
    </source>
</reference>
<keyword evidence="10 17" id="KW-0472">Membrane</keyword>
<evidence type="ECO:0000256" key="12">
    <source>
        <dbReference type="ARBA" id="ARBA00023180"/>
    </source>
</evidence>
<dbReference type="EMBL" id="JARQWQ010000078">
    <property type="protein sequence ID" value="KAK2553338.1"/>
    <property type="molecule type" value="Genomic_DNA"/>
</dbReference>
<dbReference type="SUPFAM" id="SSF49313">
    <property type="entry name" value="Cadherin-like"/>
    <property type="match status" value="27"/>
</dbReference>
<evidence type="ECO:0000256" key="1">
    <source>
        <dbReference type="ARBA" id="ARBA00004251"/>
    </source>
</evidence>
<dbReference type="PRINTS" id="PR00205">
    <property type="entry name" value="CADHERIN"/>
</dbReference>
<evidence type="ECO:0000313" key="19">
    <source>
        <dbReference type="EMBL" id="KAK2553338.1"/>
    </source>
</evidence>
<feature type="domain" description="Cadherin" evidence="18">
    <location>
        <begin position="249"/>
        <end position="355"/>
    </location>
</feature>
<comment type="subcellular location">
    <subcellularLocation>
        <location evidence="1 14">Cell membrane</location>
        <topology evidence="1 14">Single-pass type I membrane protein</topology>
    </subcellularLocation>
</comment>
<dbReference type="Pfam" id="PF01049">
    <property type="entry name" value="CADH_Y-type_LIR"/>
    <property type="match status" value="1"/>
</dbReference>
<keyword evidence="4 14" id="KW-0812">Transmembrane</keyword>
<dbReference type="InterPro" id="IPR015919">
    <property type="entry name" value="Cadherin-like_sf"/>
</dbReference>
<feature type="domain" description="Cadherin" evidence="18">
    <location>
        <begin position="359"/>
        <end position="465"/>
    </location>
</feature>
<feature type="domain" description="Cadherin" evidence="18">
    <location>
        <begin position="2141"/>
        <end position="2251"/>
    </location>
</feature>
<feature type="domain" description="Cadherin" evidence="18">
    <location>
        <begin position="575"/>
        <end position="677"/>
    </location>
</feature>
<feature type="domain" description="Cadherin" evidence="18">
    <location>
        <begin position="2036"/>
        <end position="2140"/>
    </location>
</feature>
<evidence type="ECO:0000256" key="4">
    <source>
        <dbReference type="ARBA" id="ARBA00022692"/>
    </source>
</evidence>
<dbReference type="GO" id="GO:0048731">
    <property type="term" value="P:system development"/>
    <property type="evidence" value="ECO:0007669"/>
    <property type="project" value="UniProtKB-ARBA"/>
</dbReference>
<dbReference type="GO" id="GO:0048729">
    <property type="term" value="P:tissue morphogenesis"/>
    <property type="evidence" value="ECO:0007669"/>
    <property type="project" value="UniProtKB-ARBA"/>
</dbReference>